<keyword evidence="1" id="KW-0472">Membrane</keyword>
<keyword evidence="1" id="KW-0812">Transmembrane</keyword>
<keyword evidence="1" id="KW-1133">Transmembrane helix</keyword>
<comment type="caution">
    <text evidence="2">The sequence shown here is derived from an EMBL/GenBank/DDBJ whole genome shotgun (WGS) entry which is preliminary data.</text>
</comment>
<name>A0A4Q9FCV7_9FLAO</name>
<protein>
    <submittedName>
        <fullName evidence="2">Uncharacterized protein</fullName>
    </submittedName>
</protein>
<organism evidence="2 3">
    <name type="scientific">Hyunsoonleella flava</name>
    <dbReference type="NCBI Taxonomy" id="2527939"/>
    <lineage>
        <taxon>Bacteria</taxon>
        <taxon>Pseudomonadati</taxon>
        <taxon>Bacteroidota</taxon>
        <taxon>Flavobacteriia</taxon>
        <taxon>Flavobacteriales</taxon>
        <taxon>Flavobacteriaceae</taxon>
    </lineage>
</organism>
<evidence type="ECO:0000313" key="2">
    <source>
        <dbReference type="EMBL" id="TBN01891.1"/>
    </source>
</evidence>
<gene>
    <name evidence="2" type="ORF">EYD45_12750</name>
</gene>
<accession>A0A4Q9FCV7</accession>
<dbReference type="OrthoDB" id="1122180at2"/>
<dbReference type="Proteomes" id="UP000291142">
    <property type="component" value="Unassembled WGS sequence"/>
</dbReference>
<evidence type="ECO:0000256" key="1">
    <source>
        <dbReference type="SAM" id="Phobius"/>
    </source>
</evidence>
<dbReference type="RefSeq" id="WP_130964944.1">
    <property type="nucleotide sequence ID" value="NZ_SIRT01000011.1"/>
</dbReference>
<keyword evidence="3" id="KW-1185">Reference proteome</keyword>
<dbReference type="EMBL" id="SIRT01000011">
    <property type="protein sequence ID" value="TBN01891.1"/>
    <property type="molecule type" value="Genomic_DNA"/>
</dbReference>
<proteinExistence type="predicted"/>
<reference evidence="2 3" key="1">
    <citation type="submission" date="2019-02" db="EMBL/GenBank/DDBJ databases">
        <title>Hyunsoonleella sp., isolated from marine sediment.</title>
        <authorList>
            <person name="Liu B.-T."/>
        </authorList>
    </citation>
    <scope>NUCLEOTIDE SEQUENCE [LARGE SCALE GENOMIC DNA]</scope>
    <source>
        <strain evidence="2 3">T58</strain>
    </source>
</reference>
<dbReference type="AlphaFoldDB" id="A0A4Q9FCV7"/>
<feature type="transmembrane region" description="Helical" evidence="1">
    <location>
        <begin position="70"/>
        <end position="88"/>
    </location>
</feature>
<evidence type="ECO:0000313" key="3">
    <source>
        <dbReference type="Proteomes" id="UP000291142"/>
    </source>
</evidence>
<feature type="transmembrane region" description="Helical" evidence="1">
    <location>
        <begin position="45"/>
        <end position="64"/>
    </location>
</feature>
<sequence>MEKVFGGYKYSQDGNLMTMKDLVKTMASNQEAFELIKKAQSNNTLASIIGFAGGGLIGWPIGTAAGGGDANWALAGIGAGLVAIAIPISSRVNKNAKSAVELYNASLNTTSYNSFKPKFKIIGNRTGIGLCMNF</sequence>